<organism evidence="4 5">
    <name type="scientific">Phenylobacterium soli</name>
    <dbReference type="NCBI Taxonomy" id="2170551"/>
    <lineage>
        <taxon>Bacteria</taxon>
        <taxon>Pseudomonadati</taxon>
        <taxon>Pseudomonadota</taxon>
        <taxon>Alphaproteobacteria</taxon>
        <taxon>Caulobacterales</taxon>
        <taxon>Caulobacteraceae</taxon>
        <taxon>Phenylobacterium</taxon>
    </lineage>
</organism>
<dbReference type="Gene3D" id="3.40.630.30">
    <property type="match status" value="1"/>
</dbReference>
<evidence type="ECO:0000256" key="2">
    <source>
        <dbReference type="ARBA" id="ARBA00023315"/>
    </source>
</evidence>
<dbReference type="OrthoDB" id="119501at2"/>
<comment type="caution">
    <text evidence="4">The sequence shown here is derived from an EMBL/GenBank/DDBJ whole genome shotgun (WGS) entry which is preliminary data.</text>
</comment>
<dbReference type="EMBL" id="QFYQ01000001">
    <property type="protein sequence ID" value="RAK55632.1"/>
    <property type="molecule type" value="Genomic_DNA"/>
</dbReference>
<gene>
    <name evidence="4" type="ORF">DJ017_14505</name>
</gene>
<proteinExistence type="predicted"/>
<dbReference type="PROSITE" id="PS51186">
    <property type="entry name" value="GNAT"/>
    <property type="match status" value="1"/>
</dbReference>
<sequence>MQLYPAAAEELPAVAALVNSAYRGDTSRQGWTTEADYIDGQRTDAEALAADLAATPGARLLTLRDAPGGELLGTVWLEPVDEGETWYLGMLTVRPDIQDRQLGRWLLEAAEAYAAQAGARRIRMTVVSIRDTLIAWYQRRGYALTGETRPFPYEDERFGQPKRPDLRFVVLEKAL</sequence>
<evidence type="ECO:0000259" key="3">
    <source>
        <dbReference type="PROSITE" id="PS51186"/>
    </source>
</evidence>
<evidence type="ECO:0000256" key="1">
    <source>
        <dbReference type="ARBA" id="ARBA00022679"/>
    </source>
</evidence>
<dbReference type="CDD" id="cd04301">
    <property type="entry name" value="NAT_SF"/>
    <property type="match status" value="1"/>
</dbReference>
<dbReference type="SUPFAM" id="SSF55729">
    <property type="entry name" value="Acyl-CoA N-acyltransferases (Nat)"/>
    <property type="match status" value="1"/>
</dbReference>
<accession>A0A328AL50</accession>
<dbReference type="RefSeq" id="WP_111529380.1">
    <property type="nucleotide sequence ID" value="NZ_JBHRSG010000003.1"/>
</dbReference>
<reference evidence="5" key="1">
    <citation type="submission" date="2018-05" db="EMBL/GenBank/DDBJ databases">
        <authorList>
            <person name="Li X."/>
        </authorList>
    </citation>
    <scope>NUCLEOTIDE SEQUENCE [LARGE SCALE GENOMIC DNA]</scope>
    <source>
        <strain evidence="5">LX32</strain>
    </source>
</reference>
<keyword evidence="1 4" id="KW-0808">Transferase</keyword>
<dbReference type="PANTHER" id="PTHR43877">
    <property type="entry name" value="AMINOALKYLPHOSPHONATE N-ACETYLTRANSFERASE-RELATED-RELATED"/>
    <property type="match status" value="1"/>
</dbReference>
<dbReference type="AlphaFoldDB" id="A0A328AL50"/>
<keyword evidence="2" id="KW-0012">Acyltransferase</keyword>
<dbReference type="GO" id="GO:0016747">
    <property type="term" value="F:acyltransferase activity, transferring groups other than amino-acyl groups"/>
    <property type="evidence" value="ECO:0007669"/>
    <property type="project" value="InterPro"/>
</dbReference>
<dbReference type="InterPro" id="IPR016181">
    <property type="entry name" value="Acyl_CoA_acyltransferase"/>
</dbReference>
<evidence type="ECO:0000313" key="5">
    <source>
        <dbReference type="Proteomes" id="UP000249254"/>
    </source>
</evidence>
<dbReference type="InterPro" id="IPR050832">
    <property type="entry name" value="Bact_Acetyltransf"/>
</dbReference>
<feature type="domain" description="N-acetyltransferase" evidence="3">
    <location>
        <begin position="1"/>
        <end position="167"/>
    </location>
</feature>
<dbReference type="Pfam" id="PF00583">
    <property type="entry name" value="Acetyltransf_1"/>
    <property type="match status" value="1"/>
</dbReference>
<evidence type="ECO:0000313" key="4">
    <source>
        <dbReference type="EMBL" id="RAK55632.1"/>
    </source>
</evidence>
<dbReference type="Proteomes" id="UP000249254">
    <property type="component" value="Unassembled WGS sequence"/>
</dbReference>
<dbReference type="InterPro" id="IPR000182">
    <property type="entry name" value="GNAT_dom"/>
</dbReference>
<name>A0A328AL50_9CAUL</name>
<protein>
    <submittedName>
        <fullName evidence="4">GNAT family N-acetyltransferase</fullName>
    </submittedName>
</protein>
<keyword evidence="5" id="KW-1185">Reference proteome</keyword>